<accession>A0A1G7GVR6</accession>
<dbReference type="PANTHER" id="PTHR43546">
    <property type="entry name" value="UPF0173 METAL-DEPENDENT HYDROLASE MJ1163-RELATED"/>
    <property type="match status" value="1"/>
</dbReference>
<dbReference type="AlphaFoldDB" id="A0A1G7GVR6"/>
<dbReference type="PANTHER" id="PTHR43546:SF3">
    <property type="entry name" value="UPF0173 METAL-DEPENDENT HYDROLASE MJ1163"/>
    <property type="match status" value="1"/>
</dbReference>
<feature type="domain" description="Metallo-beta-lactamase" evidence="1">
    <location>
        <begin position="7"/>
        <end position="205"/>
    </location>
</feature>
<dbReference type="RefSeq" id="WP_074641099.1">
    <property type="nucleotide sequence ID" value="NZ_FNBL01000001.1"/>
</dbReference>
<dbReference type="Pfam" id="PF12706">
    <property type="entry name" value="Lactamase_B_2"/>
    <property type="match status" value="1"/>
</dbReference>
<dbReference type="InterPro" id="IPR036866">
    <property type="entry name" value="RibonucZ/Hydroxyglut_hydro"/>
</dbReference>
<dbReference type="Gene3D" id="3.60.15.10">
    <property type="entry name" value="Ribonuclease Z/Hydroxyacylglutathione hydrolase-like"/>
    <property type="match status" value="1"/>
</dbReference>
<evidence type="ECO:0000313" key="2">
    <source>
        <dbReference type="EMBL" id="SDE92242.1"/>
    </source>
</evidence>
<dbReference type="Proteomes" id="UP000182284">
    <property type="component" value="Unassembled WGS sequence"/>
</dbReference>
<protein>
    <submittedName>
        <fullName evidence="2">L-ascorbate metabolism protein UlaG, beta-lactamase superfamily</fullName>
    </submittedName>
</protein>
<dbReference type="InterPro" id="IPR050114">
    <property type="entry name" value="UPF0173_UPF0282_UlaG_hydrolase"/>
</dbReference>
<name>A0A1G7GVR6_9RHOB</name>
<reference evidence="2 3" key="1">
    <citation type="submission" date="2016-10" db="EMBL/GenBank/DDBJ databases">
        <authorList>
            <person name="de Groot N.N."/>
        </authorList>
    </citation>
    <scope>NUCLEOTIDE SEQUENCE [LARGE SCALE GENOMIC DNA]</scope>
    <source>
        <strain evidence="2 3">DSM 27375</strain>
    </source>
</reference>
<dbReference type="NCBIfam" id="NF001911">
    <property type="entry name" value="PRK00685.1"/>
    <property type="match status" value="1"/>
</dbReference>
<organism evidence="2 3">
    <name type="scientific">Celeribacter baekdonensis</name>
    <dbReference type="NCBI Taxonomy" id="875171"/>
    <lineage>
        <taxon>Bacteria</taxon>
        <taxon>Pseudomonadati</taxon>
        <taxon>Pseudomonadota</taxon>
        <taxon>Alphaproteobacteria</taxon>
        <taxon>Rhodobacterales</taxon>
        <taxon>Roseobacteraceae</taxon>
        <taxon>Celeribacter</taxon>
    </lineage>
</organism>
<gene>
    <name evidence="2" type="ORF">SAMN04488117_101737</name>
</gene>
<evidence type="ECO:0000313" key="3">
    <source>
        <dbReference type="Proteomes" id="UP000182284"/>
    </source>
</evidence>
<dbReference type="SUPFAM" id="SSF56281">
    <property type="entry name" value="Metallo-hydrolase/oxidoreductase"/>
    <property type="match status" value="1"/>
</dbReference>
<dbReference type="EMBL" id="FNBL01000001">
    <property type="protein sequence ID" value="SDE92242.1"/>
    <property type="molecule type" value="Genomic_DNA"/>
</dbReference>
<dbReference type="InterPro" id="IPR001279">
    <property type="entry name" value="Metallo-B-lactamas"/>
</dbReference>
<sequence>MKITWLGHSGFRIEIADQVLLIDPWLAGNPAFPEDRASEATTGATAIFLTHGHGDHASTTLPVARDTDAMIYCIHELSLILGAEGAQVTGFGKGGTITLGEGTLGEGDAAVRVTMVNAVHSSSIDFKDGAPQYAGDPAGFMISGEGHTIYVSGDTDLMADMAWFADLHQPDIGILCAGGHYTMDMTRAAYACQKFFDFKTVIPCHWGTFPLLAQSCDPLVYALDDGVVKVPEVLVAIEI</sequence>
<proteinExistence type="predicted"/>
<dbReference type="OrthoDB" id="9789133at2"/>
<dbReference type="SMART" id="SM00849">
    <property type="entry name" value="Lactamase_B"/>
    <property type="match status" value="1"/>
</dbReference>
<evidence type="ECO:0000259" key="1">
    <source>
        <dbReference type="SMART" id="SM00849"/>
    </source>
</evidence>